<dbReference type="PANTHER" id="PTHR43283">
    <property type="entry name" value="BETA-LACTAMASE-RELATED"/>
    <property type="match status" value="1"/>
</dbReference>
<feature type="domain" description="Beta-lactamase-related" evidence="1">
    <location>
        <begin position="177"/>
        <end position="423"/>
    </location>
</feature>
<accession>A0A3B0UVI1</accession>
<dbReference type="EMBL" id="UOET01000264">
    <property type="protein sequence ID" value="VAW28609.1"/>
    <property type="molecule type" value="Genomic_DNA"/>
</dbReference>
<name>A0A3B0UVI1_9ZZZZ</name>
<dbReference type="InterPro" id="IPR012338">
    <property type="entry name" value="Beta-lactam/transpept-like"/>
</dbReference>
<gene>
    <name evidence="2" type="ORF">MNBD_BACTEROID07-899</name>
</gene>
<proteinExistence type="predicted"/>
<dbReference type="Gene3D" id="3.40.710.10">
    <property type="entry name" value="DD-peptidase/beta-lactamase superfamily"/>
    <property type="match status" value="1"/>
</dbReference>
<dbReference type="SUPFAM" id="SSF56601">
    <property type="entry name" value="beta-lactamase/transpeptidase-like"/>
    <property type="match status" value="1"/>
</dbReference>
<dbReference type="InterPro" id="IPR050789">
    <property type="entry name" value="Diverse_Enzym_Activities"/>
</dbReference>
<dbReference type="AlphaFoldDB" id="A0A3B0UVI1"/>
<sequence>MKRIKYLIIIILLAAIAYGANYFIARAPIFTGYAAKDLASWTFLTNRTKQDIEKHDLSFFPVNLSHNVIDYKNKTVTGTFLGMAKQEAIYRKGLGCTLLADANINTVKKQKMTEDVLPKDPQDIYWPMGSKMRDTIPPNVDMKKLQAAIDSAFNPGNTRAVVVAYDTLFIREKYAKNFNKDTRILGWSMSKSITSALIGILVKQGKLNVNAPVPLKEWQNDSRKNIRLTDLLHQSSGLQWDENYGDISDVTIMLYQKGNMAAYAMSKPAIYPPDSVWYYSSGNTNIVSEIIRRTIGNNQQYWNFPRKVLLNKIGMRSAVLETDASGNFVGSSYTFATPRDWARFGLFYLEDGVWQGKRILPKGWVKYSTTPARKSHDKYGAQFWLNKGTHEIKGYPGIYYCDGFHGQRVYIIPSKHLVVVRMGLNDHGEFDYNKFLTRILDAFH</sequence>
<protein>
    <submittedName>
        <fullName evidence="2">Beta-lactamase class C-like and penicillin binding proteins (PBPs) superfamily</fullName>
    </submittedName>
</protein>
<evidence type="ECO:0000313" key="2">
    <source>
        <dbReference type="EMBL" id="VAW28609.1"/>
    </source>
</evidence>
<reference evidence="2" key="1">
    <citation type="submission" date="2018-06" db="EMBL/GenBank/DDBJ databases">
        <authorList>
            <person name="Zhirakovskaya E."/>
        </authorList>
    </citation>
    <scope>NUCLEOTIDE SEQUENCE</scope>
</reference>
<organism evidence="2">
    <name type="scientific">hydrothermal vent metagenome</name>
    <dbReference type="NCBI Taxonomy" id="652676"/>
    <lineage>
        <taxon>unclassified sequences</taxon>
        <taxon>metagenomes</taxon>
        <taxon>ecological metagenomes</taxon>
    </lineage>
</organism>
<dbReference type="Pfam" id="PF00144">
    <property type="entry name" value="Beta-lactamase"/>
    <property type="match status" value="1"/>
</dbReference>
<dbReference type="InterPro" id="IPR001466">
    <property type="entry name" value="Beta-lactam-related"/>
</dbReference>
<evidence type="ECO:0000259" key="1">
    <source>
        <dbReference type="Pfam" id="PF00144"/>
    </source>
</evidence>
<dbReference type="PANTHER" id="PTHR43283:SF7">
    <property type="entry name" value="BETA-LACTAMASE-RELATED DOMAIN-CONTAINING PROTEIN"/>
    <property type="match status" value="1"/>
</dbReference>